<dbReference type="SUPFAM" id="SSF47473">
    <property type="entry name" value="EF-hand"/>
    <property type="match status" value="4"/>
</dbReference>
<keyword evidence="6" id="KW-0106">Calcium</keyword>
<evidence type="ECO:0000256" key="10">
    <source>
        <dbReference type="ARBA" id="ARBA00063143"/>
    </source>
</evidence>
<evidence type="ECO:0000256" key="5">
    <source>
        <dbReference type="ARBA" id="ARBA00022824"/>
    </source>
</evidence>
<feature type="domain" description="EF-hand" evidence="14">
    <location>
        <begin position="242"/>
        <end position="267"/>
    </location>
</feature>
<keyword evidence="16" id="KW-1185">Reference proteome</keyword>
<dbReference type="OrthoDB" id="293868at2759"/>
<keyword evidence="8" id="KW-0143">Chaperone</keyword>
<evidence type="ECO:0000256" key="6">
    <source>
        <dbReference type="ARBA" id="ARBA00022837"/>
    </source>
</evidence>
<protein>
    <recommendedName>
        <fullName evidence="11">Reticulocalbin-3</fullName>
    </recommendedName>
</protein>
<name>A0A3M6U6K9_POCDA</name>
<proteinExistence type="predicted"/>
<dbReference type="FunFam" id="1.10.238.10:FF:000104">
    <property type="entry name" value="calumenin isoform X1"/>
    <property type="match status" value="2"/>
</dbReference>
<organism evidence="15 16">
    <name type="scientific">Pocillopora damicornis</name>
    <name type="common">Cauliflower coral</name>
    <name type="synonym">Millepora damicornis</name>
    <dbReference type="NCBI Taxonomy" id="46731"/>
    <lineage>
        <taxon>Eukaryota</taxon>
        <taxon>Metazoa</taxon>
        <taxon>Cnidaria</taxon>
        <taxon>Anthozoa</taxon>
        <taxon>Hexacorallia</taxon>
        <taxon>Scleractinia</taxon>
        <taxon>Astrocoeniina</taxon>
        <taxon>Pocilloporidae</taxon>
        <taxon>Pocillopora</taxon>
    </lineage>
</organism>
<dbReference type="EMBL" id="RCHS01002157">
    <property type="protein sequence ID" value="RMX49189.1"/>
    <property type="molecule type" value="Genomic_DNA"/>
</dbReference>
<evidence type="ECO:0000256" key="11">
    <source>
        <dbReference type="ARBA" id="ARBA00072696"/>
    </source>
</evidence>
<feature type="domain" description="EF-hand" evidence="14">
    <location>
        <begin position="456"/>
        <end position="491"/>
    </location>
</feature>
<keyword evidence="7" id="KW-0325">Glycoprotein</keyword>
<dbReference type="InterPro" id="IPR011992">
    <property type="entry name" value="EF-hand-dom_pair"/>
</dbReference>
<evidence type="ECO:0000256" key="7">
    <source>
        <dbReference type="ARBA" id="ARBA00023180"/>
    </source>
</evidence>
<evidence type="ECO:0000256" key="4">
    <source>
        <dbReference type="ARBA" id="ARBA00022737"/>
    </source>
</evidence>
<dbReference type="AlphaFoldDB" id="A0A3M6U6K9"/>
<feature type="domain" description="EF-hand" evidence="14">
    <location>
        <begin position="506"/>
        <end position="529"/>
    </location>
</feature>
<keyword evidence="2" id="KW-0479">Metal-binding</keyword>
<dbReference type="GO" id="GO:0005509">
    <property type="term" value="F:calcium ion binding"/>
    <property type="evidence" value="ECO:0007669"/>
    <property type="project" value="InterPro"/>
</dbReference>
<feature type="signal peptide" evidence="13">
    <location>
        <begin position="1"/>
        <end position="19"/>
    </location>
</feature>
<feature type="domain" description="EF-hand" evidence="14">
    <location>
        <begin position="72"/>
        <end position="107"/>
    </location>
</feature>
<dbReference type="STRING" id="46731.A0A3M6U6K9"/>
<keyword evidence="5" id="KW-0256">Endoplasmic reticulum</keyword>
<evidence type="ECO:0000313" key="15">
    <source>
        <dbReference type="EMBL" id="RMX49189.1"/>
    </source>
</evidence>
<evidence type="ECO:0000259" key="14">
    <source>
        <dbReference type="PROSITE" id="PS50222"/>
    </source>
</evidence>
<dbReference type="PROSITE" id="PS50222">
    <property type="entry name" value="EF_HAND_2"/>
    <property type="match status" value="7"/>
</dbReference>
<dbReference type="PANTHER" id="PTHR10827:SF52">
    <property type="entry name" value="IP16409P"/>
    <property type="match status" value="1"/>
</dbReference>
<feature type="chain" id="PRO_5018240501" description="Reticulocalbin-3" evidence="13">
    <location>
        <begin position="20"/>
        <end position="581"/>
    </location>
</feature>
<evidence type="ECO:0000256" key="1">
    <source>
        <dbReference type="ARBA" id="ARBA00004319"/>
    </source>
</evidence>
<keyword evidence="3 13" id="KW-0732">Signal</keyword>
<dbReference type="Proteomes" id="UP000275408">
    <property type="component" value="Unassembled WGS sequence"/>
</dbReference>
<evidence type="ECO:0000256" key="8">
    <source>
        <dbReference type="ARBA" id="ARBA00023186"/>
    </source>
</evidence>
<dbReference type="GO" id="GO:0015031">
    <property type="term" value="P:protein transport"/>
    <property type="evidence" value="ECO:0007669"/>
    <property type="project" value="UniProtKB-ARBA"/>
</dbReference>
<evidence type="ECO:0000256" key="12">
    <source>
        <dbReference type="SAM" id="MobiDB-lite"/>
    </source>
</evidence>
<dbReference type="Pfam" id="PF13499">
    <property type="entry name" value="EF-hand_7"/>
    <property type="match status" value="3"/>
</dbReference>
<evidence type="ECO:0000256" key="3">
    <source>
        <dbReference type="ARBA" id="ARBA00022729"/>
    </source>
</evidence>
<feature type="domain" description="EF-hand" evidence="14">
    <location>
        <begin position="190"/>
        <end position="225"/>
    </location>
</feature>
<reference evidence="15 16" key="1">
    <citation type="journal article" date="2018" name="Sci. Rep.">
        <title>Comparative analysis of the Pocillopora damicornis genome highlights role of immune system in coral evolution.</title>
        <authorList>
            <person name="Cunning R."/>
            <person name="Bay R.A."/>
            <person name="Gillette P."/>
            <person name="Baker A.C."/>
            <person name="Traylor-Knowles N."/>
        </authorList>
    </citation>
    <scope>NUCLEOTIDE SEQUENCE [LARGE SCALE GENOMIC DNA]</scope>
    <source>
        <strain evidence="15">RSMAS</strain>
        <tissue evidence="15">Whole animal</tissue>
    </source>
</reference>
<gene>
    <name evidence="15" type="ORF">pdam_00005842</name>
</gene>
<comment type="subunit">
    <text evidence="10">Interacts with PCSK6 (immature form including the propeptide); probably involved in the maturation and the secretion of PCSK6.</text>
</comment>
<dbReference type="SMART" id="SM00054">
    <property type="entry name" value="EFh"/>
    <property type="match status" value="8"/>
</dbReference>
<comment type="caution">
    <text evidence="15">The sequence shown here is derived from an EMBL/GenBank/DDBJ whole genome shotgun (WGS) entry which is preliminary data.</text>
</comment>
<feature type="domain" description="EF-hand" evidence="14">
    <location>
        <begin position="153"/>
        <end position="188"/>
    </location>
</feature>
<evidence type="ECO:0000313" key="16">
    <source>
        <dbReference type="Proteomes" id="UP000275408"/>
    </source>
</evidence>
<feature type="region of interest" description="Disordered" evidence="12">
    <location>
        <begin position="25"/>
        <end position="52"/>
    </location>
</feature>
<dbReference type="Pfam" id="PF13202">
    <property type="entry name" value="EF-hand_5"/>
    <property type="match status" value="2"/>
</dbReference>
<dbReference type="GO" id="GO:0005788">
    <property type="term" value="C:endoplasmic reticulum lumen"/>
    <property type="evidence" value="ECO:0007669"/>
    <property type="project" value="UniProtKB-SubCell"/>
</dbReference>
<comment type="subcellular location">
    <subcellularLocation>
        <location evidence="1">Endoplasmic reticulum lumen</location>
    </subcellularLocation>
</comment>
<dbReference type="PANTHER" id="PTHR10827">
    <property type="entry name" value="RETICULOCALBIN"/>
    <property type="match status" value="1"/>
</dbReference>
<dbReference type="Gene3D" id="1.10.238.10">
    <property type="entry name" value="EF-hand"/>
    <property type="match status" value="4"/>
</dbReference>
<keyword evidence="4" id="KW-0677">Repeat</keyword>
<sequence length="581" mass="67865">MEGILYFLVCALLVNSCICAATTGRDNRPKPHEDISLSEKEHEEDGEHNSEYDHEAFLGGMKDEYDDLPPEEAIKRLRVLVKKVDSDKDGFVTEEELTKWVRDVFNKRLLEGVQEDLSSKDMDTDGKLTWDEYVKATYGPEEMGDDADEESKKLLKTDKRRFDTADKDKDGALVKEEFVHFMHPESSPEMADIHVLETIEDTDNDKDGFISKKEFLGDFQDPNDEEAEEPEWVKEETQRFNEEYDKNHDGKLDKEEAVVICKSRTMQPVTFGSFYLIAFSVILSLKSPFSAAVEPHKDNFHKHEHFGANQEHDVRYDHEAFLGPEAEEFDHLTPEESKKRLRVIVVKMIDTNKDGLVSEDELRVWIEKQRKAFMYEDVDKRIAKEDKDGDGEISWEEYRKSEYGEWDNYDLPKDHNLRRQIRKKEYKFNIADADKNGKMNRDEYVDFEHPEENINMQEIALDEVIEDVDQNDDGLITVAEFLGQYHEEKEPPAWVVRHRAEFHSRFDKNKDGKMDREEAREWVFPEKNDSHDETLHLIDGTDENADGFLSVDEILLHWNLFVGSLATDHGNTLRKVKHTEL</sequence>
<evidence type="ECO:0000256" key="13">
    <source>
        <dbReference type="SAM" id="SignalP"/>
    </source>
</evidence>
<dbReference type="InterPro" id="IPR002048">
    <property type="entry name" value="EF_hand_dom"/>
</dbReference>
<comment type="function">
    <text evidence="9">Probable molecular chaperone assisting protein biosynthesis and transport in the endoplasmic reticulum. Required for the proper biosynthesis and transport of pulmonary surfactant-associated protein A/SP-A, pulmonary surfactant-associated protein D/SP-D and the lipid transporter ABCA3. By regulating both the proper expression and the degradation through the endoplasmic reticulum-associated protein degradation pathway of these proteins plays a crucial role in pulmonary surfactant homeostasis. Has an anti-fibrotic activity by negatively regulating the secretion of type I and type III collagens. This calcium-binding protein also transiently associates with immature PCSK6 and regulates its secretion.</text>
</comment>
<evidence type="ECO:0000256" key="2">
    <source>
        <dbReference type="ARBA" id="ARBA00022723"/>
    </source>
</evidence>
<evidence type="ECO:0000256" key="9">
    <source>
        <dbReference type="ARBA" id="ARBA00056975"/>
    </source>
</evidence>
<accession>A0A3M6U6K9</accession>
<feature type="domain" description="EF-hand" evidence="14">
    <location>
        <begin position="336"/>
        <end position="372"/>
    </location>
</feature>
<dbReference type="PROSITE" id="PS00018">
    <property type="entry name" value="EF_HAND_1"/>
    <property type="match status" value="8"/>
</dbReference>
<dbReference type="InterPro" id="IPR018247">
    <property type="entry name" value="EF_Hand_1_Ca_BS"/>
</dbReference>